<dbReference type="EMBL" id="SRLO01000011">
    <property type="protein sequence ID" value="TNN87359.1"/>
    <property type="molecule type" value="Genomic_DNA"/>
</dbReference>
<organism evidence="2 3">
    <name type="scientific">Liparis tanakae</name>
    <name type="common">Tanaka's snailfish</name>
    <dbReference type="NCBI Taxonomy" id="230148"/>
    <lineage>
        <taxon>Eukaryota</taxon>
        <taxon>Metazoa</taxon>
        <taxon>Chordata</taxon>
        <taxon>Craniata</taxon>
        <taxon>Vertebrata</taxon>
        <taxon>Euteleostomi</taxon>
        <taxon>Actinopterygii</taxon>
        <taxon>Neopterygii</taxon>
        <taxon>Teleostei</taxon>
        <taxon>Neoteleostei</taxon>
        <taxon>Acanthomorphata</taxon>
        <taxon>Eupercaria</taxon>
        <taxon>Perciformes</taxon>
        <taxon>Cottioidei</taxon>
        <taxon>Cottales</taxon>
        <taxon>Liparidae</taxon>
        <taxon>Liparis</taxon>
    </lineage>
</organism>
<accession>A0A4Z2JAV9</accession>
<dbReference type="Proteomes" id="UP000314294">
    <property type="component" value="Unassembled WGS sequence"/>
</dbReference>
<evidence type="ECO:0000313" key="2">
    <source>
        <dbReference type="EMBL" id="TNN87359.1"/>
    </source>
</evidence>
<sequence length="103" mass="11298">MRTKTSNCGPTHNHNRVLLPGGLRTFPRCLADLPPGTEPPPVPSLPPYLSAFLPSKDTKSPARTQRAQVSRRREVLHSGHRSTATYRPSASSTDSTAEQPRNE</sequence>
<gene>
    <name evidence="2" type="ORF">EYF80_002560</name>
</gene>
<dbReference type="AlphaFoldDB" id="A0A4Z2JAV9"/>
<feature type="region of interest" description="Disordered" evidence="1">
    <location>
        <begin position="1"/>
        <end position="103"/>
    </location>
</feature>
<proteinExistence type="predicted"/>
<name>A0A4Z2JAV9_9TELE</name>
<feature type="compositionally biased region" description="Polar residues" evidence="1">
    <location>
        <begin position="81"/>
        <end position="103"/>
    </location>
</feature>
<evidence type="ECO:0000313" key="3">
    <source>
        <dbReference type="Proteomes" id="UP000314294"/>
    </source>
</evidence>
<keyword evidence="3" id="KW-1185">Reference proteome</keyword>
<comment type="caution">
    <text evidence="2">The sequence shown here is derived from an EMBL/GenBank/DDBJ whole genome shotgun (WGS) entry which is preliminary data.</text>
</comment>
<feature type="compositionally biased region" description="Polar residues" evidence="1">
    <location>
        <begin position="1"/>
        <end position="12"/>
    </location>
</feature>
<reference evidence="2 3" key="1">
    <citation type="submission" date="2019-03" db="EMBL/GenBank/DDBJ databases">
        <title>First draft genome of Liparis tanakae, snailfish: a comprehensive survey of snailfish specific genes.</title>
        <authorList>
            <person name="Kim W."/>
            <person name="Song I."/>
            <person name="Jeong J.-H."/>
            <person name="Kim D."/>
            <person name="Kim S."/>
            <person name="Ryu S."/>
            <person name="Song J.Y."/>
            <person name="Lee S.K."/>
        </authorList>
    </citation>
    <scope>NUCLEOTIDE SEQUENCE [LARGE SCALE GENOMIC DNA]</scope>
    <source>
        <tissue evidence="2">Muscle</tissue>
    </source>
</reference>
<feature type="compositionally biased region" description="Pro residues" evidence="1">
    <location>
        <begin position="36"/>
        <end position="46"/>
    </location>
</feature>
<evidence type="ECO:0000256" key="1">
    <source>
        <dbReference type="SAM" id="MobiDB-lite"/>
    </source>
</evidence>
<protein>
    <submittedName>
        <fullName evidence="2">Uncharacterized protein</fullName>
    </submittedName>
</protein>